<protein>
    <submittedName>
        <fullName evidence="1">Uncharacterized protein</fullName>
    </submittedName>
</protein>
<dbReference type="Proteomes" id="UP001237642">
    <property type="component" value="Unassembled WGS sequence"/>
</dbReference>
<dbReference type="AlphaFoldDB" id="A0AAD8N8X1"/>
<accession>A0AAD8N8X1</accession>
<proteinExistence type="predicted"/>
<dbReference type="EMBL" id="JAUIZM010000001">
    <property type="protein sequence ID" value="KAK1401029.1"/>
    <property type="molecule type" value="Genomic_DNA"/>
</dbReference>
<comment type="caution">
    <text evidence="1">The sequence shown here is derived from an EMBL/GenBank/DDBJ whole genome shotgun (WGS) entry which is preliminary data.</text>
</comment>
<name>A0AAD8N8X1_9APIA</name>
<reference evidence="1" key="1">
    <citation type="submission" date="2023-02" db="EMBL/GenBank/DDBJ databases">
        <title>Genome of toxic invasive species Heracleum sosnowskyi carries increased number of genes despite the absence of recent whole-genome duplications.</title>
        <authorList>
            <person name="Schelkunov M."/>
            <person name="Shtratnikova V."/>
            <person name="Makarenko M."/>
            <person name="Klepikova A."/>
            <person name="Omelchenko D."/>
            <person name="Novikova G."/>
            <person name="Obukhova E."/>
            <person name="Bogdanov V."/>
            <person name="Penin A."/>
            <person name="Logacheva M."/>
        </authorList>
    </citation>
    <scope>NUCLEOTIDE SEQUENCE</scope>
    <source>
        <strain evidence="1">Hsosn_3</strain>
        <tissue evidence="1">Leaf</tissue>
    </source>
</reference>
<keyword evidence="2" id="KW-1185">Reference proteome</keyword>
<reference evidence="1" key="2">
    <citation type="submission" date="2023-05" db="EMBL/GenBank/DDBJ databases">
        <authorList>
            <person name="Schelkunov M.I."/>
        </authorList>
    </citation>
    <scope>NUCLEOTIDE SEQUENCE</scope>
    <source>
        <strain evidence="1">Hsosn_3</strain>
        <tissue evidence="1">Leaf</tissue>
    </source>
</reference>
<sequence length="121" mass="13862">MADDPHVGLLNRSYARKSKELKEIEKVKNVEVGEERMDKLLVDDLLSFINGGDGDSKCVRILKIKRRTVNRKIKQETPHQTMKLRTIGTALKEEIDSSFGEVWKIRFGGDKLCKISYARVT</sequence>
<evidence type="ECO:0000313" key="1">
    <source>
        <dbReference type="EMBL" id="KAK1401029.1"/>
    </source>
</evidence>
<evidence type="ECO:0000313" key="2">
    <source>
        <dbReference type="Proteomes" id="UP001237642"/>
    </source>
</evidence>
<gene>
    <name evidence="1" type="ORF">POM88_000634</name>
</gene>
<organism evidence="1 2">
    <name type="scientific">Heracleum sosnowskyi</name>
    <dbReference type="NCBI Taxonomy" id="360622"/>
    <lineage>
        <taxon>Eukaryota</taxon>
        <taxon>Viridiplantae</taxon>
        <taxon>Streptophyta</taxon>
        <taxon>Embryophyta</taxon>
        <taxon>Tracheophyta</taxon>
        <taxon>Spermatophyta</taxon>
        <taxon>Magnoliopsida</taxon>
        <taxon>eudicotyledons</taxon>
        <taxon>Gunneridae</taxon>
        <taxon>Pentapetalae</taxon>
        <taxon>asterids</taxon>
        <taxon>campanulids</taxon>
        <taxon>Apiales</taxon>
        <taxon>Apiaceae</taxon>
        <taxon>Apioideae</taxon>
        <taxon>apioid superclade</taxon>
        <taxon>Tordylieae</taxon>
        <taxon>Tordyliinae</taxon>
        <taxon>Heracleum</taxon>
    </lineage>
</organism>